<evidence type="ECO:0000313" key="6">
    <source>
        <dbReference type="EMBL" id="CCC53220.1"/>
    </source>
</evidence>
<sequence length="404" mass="44917">METDWHIAGFDEVERQLVKLRPYLPDGDSTVKEHNGNVCGSSRMYEKCFPDEHCAPSDGGDESLLSLVNVGGSSNSTPLCGSSVSSSWFEFTDTVVLVSIRHQYQFLGKGAHSTVYRGTITDHAHQNEVRTVAVKVTRLQFVCPGDIDHLIRILRLGKSICHSCFIRCFYIGLPQVKDGQREEIKLYEALELASGGTLDTLLKKEERLSENVVRRILVDILGVLKHLHDEVGVVHNDVKPLNILLVVGESKNDVRYKLSDIDAMCAINPSRFGDDVRITGDANMEGSERLCGTPLYMSPESCRGVYSLPANDIWSVGVMTYQLSTGRLPWGQLELQVPSMILHGFRRVGDSSFGPILDEFNPDYVSTYSDELKDFVRCCLTKEASDRPSASTLLRHPFISASVT</sequence>
<dbReference type="GO" id="GO:0005737">
    <property type="term" value="C:cytoplasm"/>
    <property type="evidence" value="ECO:0007669"/>
    <property type="project" value="TreeGrafter"/>
</dbReference>
<accession>G0UBM3</accession>
<keyword evidence="6" id="KW-0808">Transferase</keyword>
<dbReference type="SMART" id="SM00220">
    <property type="entry name" value="S_TKc"/>
    <property type="match status" value="1"/>
</dbReference>
<keyword evidence="1 3" id="KW-0547">Nucleotide-binding</keyword>
<dbReference type="PROSITE" id="PS50011">
    <property type="entry name" value="PROTEIN_KINASE_DOM"/>
    <property type="match status" value="1"/>
</dbReference>
<dbReference type="VEuPathDB" id="TriTrypDB:TvY486_1107040"/>
<evidence type="ECO:0000256" key="1">
    <source>
        <dbReference type="ARBA" id="ARBA00022741"/>
    </source>
</evidence>
<dbReference type="InterPro" id="IPR008271">
    <property type="entry name" value="Ser/Thr_kinase_AS"/>
</dbReference>
<evidence type="ECO:0000256" key="2">
    <source>
        <dbReference type="ARBA" id="ARBA00022840"/>
    </source>
</evidence>
<dbReference type="PANTHER" id="PTHR24348:SF68">
    <property type="entry name" value="SERINE_THREONINE-PROTEIN KINASE ATG1C"/>
    <property type="match status" value="1"/>
</dbReference>
<feature type="binding site" evidence="3">
    <location>
        <position position="135"/>
    </location>
    <ligand>
        <name>ATP</name>
        <dbReference type="ChEBI" id="CHEBI:30616"/>
    </ligand>
</feature>
<organism evidence="6">
    <name type="scientific">Trypanosoma vivax (strain Y486)</name>
    <dbReference type="NCBI Taxonomy" id="1055687"/>
    <lineage>
        <taxon>Eukaryota</taxon>
        <taxon>Discoba</taxon>
        <taxon>Euglenozoa</taxon>
        <taxon>Kinetoplastea</taxon>
        <taxon>Metakinetoplastina</taxon>
        <taxon>Trypanosomatida</taxon>
        <taxon>Trypanosomatidae</taxon>
        <taxon>Trypanosoma</taxon>
        <taxon>Duttonella</taxon>
    </lineage>
</organism>
<dbReference type="PROSITE" id="PS00108">
    <property type="entry name" value="PROTEIN_KINASE_ST"/>
    <property type="match status" value="1"/>
</dbReference>
<dbReference type="PANTHER" id="PTHR24348">
    <property type="entry name" value="SERINE/THREONINE-PROTEIN KINASE UNC-51-RELATED"/>
    <property type="match status" value="1"/>
</dbReference>
<reference evidence="6" key="1">
    <citation type="journal article" date="2012" name="Proc. Natl. Acad. Sci. U.S.A.">
        <title>Antigenic diversity is generated by distinct evolutionary mechanisms in African trypanosome species.</title>
        <authorList>
            <person name="Jackson A.P."/>
            <person name="Berry A."/>
            <person name="Aslett M."/>
            <person name="Allison H.C."/>
            <person name="Burton P."/>
            <person name="Vavrova-Anderson J."/>
            <person name="Brown R."/>
            <person name="Browne H."/>
            <person name="Corton N."/>
            <person name="Hauser H."/>
            <person name="Gamble J."/>
            <person name="Gilderthorp R."/>
            <person name="Marcello L."/>
            <person name="McQuillan J."/>
            <person name="Otto T.D."/>
            <person name="Quail M.A."/>
            <person name="Sanders M.J."/>
            <person name="van Tonder A."/>
            <person name="Ginger M.L."/>
            <person name="Field M.C."/>
            <person name="Barry J.D."/>
            <person name="Hertz-Fowler C."/>
            <person name="Berriman M."/>
        </authorList>
    </citation>
    <scope>NUCLEOTIDE SEQUENCE</scope>
    <source>
        <strain evidence="6">Y486</strain>
    </source>
</reference>
<feature type="domain" description="Protein kinase" evidence="5">
    <location>
        <begin position="101"/>
        <end position="399"/>
    </location>
</feature>
<dbReference type="EMBL" id="HE573027">
    <property type="protein sequence ID" value="CCC53220.1"/>
    <property type="molecule type" value="Genomic_DNA"/>
</dbReference>
<protein>
    <recommendedName>
        <fullName evidence="5">Protein kinase domain-containing protein</fullName>
    </recommendedName>
</protein>
<evidence type="ECO:0000256" key="3">
    <source>
        <dbReference type="PROSITE-ProRule" id="PRU10141"/>
    </source>
</evidence>
<evidence type="ECO:0000256" key="4">
    <source>
        <dbReference type="RuleBase" id="RU000304"/>
    </source>
</evidence>
<comment type="similarity">
    <text evidence="4">Belongs to the protein kinase superfamily.</text>
</comment>
<dbReference type="GO" id="GO:0010506">
    <property type="term" value="P:regulation of autophagy"/>
    <property type="evidence" value="ECO:0007669"/>
    <property type="project" value="InterPro"/>
</dbReference>
<dbReference type="GO" id="GO:0004674">
    <property type="term" value="F:protein serine/threonine kinase activity"/>
    <property type="evidence" value="ECO:0007669"/>
    <property type="project" value="UniProtKB-KW"/>
</dbReference>
<dbReference type="SUPFAM" id="SSF56112">
    <property type="entry name" value="Protein kinase-like (PK-like)"/>
    <property type="match status" value="1"/>
</dbReference>
<dbReference type="Pfam" id="PF00069">
    <property type="entry name" value="Pkinase"/>
    <property type="match status" value="1"/>
</dbReference>
<keyword evidence="4" id="KW-0723">Serine/threonine-protein kinase</keyword>
<keyword evidence="2 3" id="KW-0067">ATP-binding</keyword>
<dbReference type="InterPro" id="IPR045269">
    <property type="entry name" value="Atg1-like"/>
</dbReference>
<proteinExistence type="inferred from homology"/>
<dbReference type="InterPro" id="IPR017441">
    <property type="entry name" value="Protein_kinase_ATP_BS"/>
</dbReference>
<keyword evidence="4" id="KW-0418">Kinase</keyword>
<dbReference type="PROSITE" id="PS00107">
    <property type="entry name" value="PROTEIN_KINASE_ATP"/>
    <property type="match status" value="1"/>
</dbReference>
<dbReference type="AlphaFoldDB" id="G0UBM3"/>
<dbReference type="InterPro" id="IPR011009">
    <property type="entry name" value="Kinase-like_dom_sf"/>
</dbReference>
<evidence type="ECO:0000259" key="5">
    <source>
        <dbReference type="PROSITE" id="PS50011"/>
    </source>
</evidence>
<dbReference type="InterPro" id="IPR000719">
    <property type="entry name" value="Prot_kinase_dom"/>
</dbReference>
<gene>
    <name evidence="6" type="ORF">TVY486_1107040</name>
</gene>
<name>G0UBM3_TRYVY</name>
<dbReference type="OMA" id="RERECCE"/>
<dbReference type="Gene3D" id="1.10.510.10">
    <property type="entry name" value="Transferase(Phosphotransferase) domain 1"/>
    <property type="match status" value="1"/>
</dbReference>
<dbReference type="GO" id="GO:0005524">
    <property type="term" value="F:ATP binding"/>
    <property type="evidence" value="ECO:0007669"/>
    <property type="project" value="UniProtKB-UniRule"/>
</dbReference>